<protein>
    <submittedName>
        <fullName evidence="3">Hypothetical_protein</fullName>
    </submittedName>
</protein>
<feature type="region of interest" description="Disordered" evidence="2">
    <location>
        <begin position="204"/>
        <end position="228"/>
    </location>
</feature>
<feature type="region of interest" description="Disordered" evidence="2">
    <location>
        <begin position="165"/>
        <end position="184"/>
    </location>
</feature>
<reference evidence="3 4" key="1">
    <citation type="submission" date="2024-07" db="EMBL/GenBank/DDBJ databases">
        <authorList>
            <person name="Akdeniz Z."/>
        </authorList>
    </citation>
    <scope>NUCLEOTIDE SEQUENCE [LARGE SCALE GENOMIC DNA]</scope>
</reference>
<evidence type="ECO:0000313" key="4">
    <source>
        <dbReference type="Proteomes" id="UP001642409"/>
    </source>
</evidence>
<name>A0ABP1ISR9_9EUKA</name>
<sequence>MSHQSESENSQQSSSVSSLQNTTDDIECCVYQNSVFSAQNIQEPVQVQQVQQQEANPSSQYKQLSFHPIQSQFFVPPRSSETSLRETIVFYQNLLINLQNERVREQRERELEQNYQTELEKEIQYLNQMNRSLKEEMQLRLGDYEFGVGSGVSLAQSFRQKDNAYLKQSQRQTQQLRRSDGKRASVHWKEMSLDQYASRLQEMRSRYQDSGKAVGREDLSLSGLNQVK</sequence>
<dbReference type="EMBL" id="CAXDID020000092">
    <property type="protein sequence ID" value="CAL6022870.1"/>
    <property type="molecule type" value="Genomic_DNA"/>
</dbReference>
<organism evidence="3 4">
    <name type="scientific">Hexamita inflata</name>
    <dbReference type="NCBI Taxonomy" id="28002"/>
    <lineage>
        <taxon>Eukaryota</taxon>
        <taxon>Metamonada</taxon>
        <taxon>Diplomonadida</taxon>
        <taxon>Hexamitidae</taxon>
        <taxon>Hexamitinae</taxon>
        <taxon>Hexamita</taxon>
    </lineage>
</organism>
<evidence type="ECO:0000313" key="3">
    <source>
        <dbReference type="EMBL" id="CAL6022870.1"/>
    </source>
</evidence>
<evidence type="ECO:0000256" key="1">
    <source>
        <dbReference type="SAM" id="Coils"/>
    </source>
</evidence>
<gene>
    <name evidence="3" type="ORF">HINF_LOCUS28854</name>
</gene>
<proteinExistence type="predicted"/>
<dbReference type="Proteomes" id="UP001642409">
    <property type="component" value="Unassembled WGS sequence"/>
</dbReference>
<comment type="caution">
    <text evidence="3">The sequence shown here is derived from an EMBL/GenBank/DDBJ whole genome shotgun (WGS) entry which is preliminary data.</text>
</comment>
<accession>A0ABP1ISR9</accession>
<keyword evidence="4" id="KW-1185">Reference proteome</keyword>
<feature type="coiled-coil region" evidence="1">
    <location>
        <begin position="88"/>
        <end position="136"/>
    </location>
</feature>
<feature type="compositionally biased region" description="Basic and acidic residues" evidence="2">
    <location>
        <begin position="204"/>
        <end position="219"/>
    </location>
</feature>
<evidence type="ECO:0000256" key="2">
    <source>
        <dbReference type="SAM" id="MobiDB-lite"/>
    </source>
</evidence>
<keyword evidence="1" id="KW-0175">Coiled coil</keyword>